<gene>
    <name evidence="5" type="ORF">SAMN05661093_01944</name>
</gene>
<dbReference type="AlphaFoldDB" id="A0A1Y5XDL8"/>
<sequence>MSEQHVDIDAYVAGLLAPNQAAGVEKHIDGCEVCRMDSVSLREMQEFLGEVPPEAMLEGYPDDADLVLQRTLRQVRTEKTAARRRSRFLTAAAAVVAAAALVTGGVLVGQSTTSQPQQVAIPTTTQPQGVRFANSTDSTTGARLVVRVTPAAGWARVNAAVSGIPAGEQCRLIVVGKDGTRESAGSWVVPNNEAGGTTLDGSALIPAQDITSVLVETTDGKRYVTTNI</sequence>
<dbReference type="OrthoDB" id="5185837at2"/>
<evidence type="ECO:0000259" key="4">
    <source>
        <dbReference type="Pfam" id="PF13490"/>
    </source>
</evidence>
<organism evidence="5 6">
    <name type="scientific">Kibdelosporangium aridum</name>
    <dbReference type="NCBI Taxonomy" id="2030"/>
    <lineage>
        <taxon>Bacteria</taxon>
        <taxon>Bacillati</taxon>
        <taxon>Actinomycetota</taxon>
        <taxon>Actinomycetes</taxon>
        <taxon>Pseudonocardiales</taxon>
        <taxon>Pseudonocardiaceae</taxon>
        <taxon>Kibdelosporangium</taxon>
    </lineage>
</organism>
<keyword evidence="5" id="KW-0862">Zinc</keyword>
<keyword evidence="2" id="KW-0804">Transcription</keyword>
<evidence type="ECO:0000256" key="2">
    <source>
        <dbReference type="ARBA" id="ARBA00023163"/>
    </source>
</evidence>
<evidence type="ECO:0000256" key="3">
    <source>
        <dbReference type="SAM" id="Phobius"/>
    </source>
</evidence>
<dbReference type="Proteomes" id="UP000192674">
    <property type="component" value="Unassembled WGS sequence"/>
</dbReference>
<dbReference type="InterPro" id="IPR027383">
    <property type="entry name" value="Znf_put"/>
</dbReference>
<keyword evidence="5" id="KW-0863">Zinc-finger</keyword>
<keyword evidence="3" id="KW-0472">Membrane</keyword>
<evidence type="ECO:0000256" key="1">
    <source>
        <dbReference type="ARBA" id="ARBA00023015"/>
    </source>
</evidence>
<keyword evidence="6" id="KW-1185">Reference proteome</keyword>
<dbReference type="GO" id="GO:0008270">
    <property type="term" value="F:zinc ion binding"/>
    <property type="evidence" value="ECO:0007669"/>
    <property type="project" value="UniProtKB-KW"/>
</dbReference>
<evidence type="ECO:0000313" key="6">
    <source>
        <dbReference type="Proteomes" id="UP000192674"/>
    </source>
</evidence>
<keyword evidence="3" id="KW-0812">Transmembrane</keyword>
<dbReference type="InterPro" id="IPR041916">
    <property type="entry name" value="Anti_sigma_zinc_sf"/>
</dbReference>
<proteinExistence type="predicted"/>
<dbReference type="Pfam" id="PF13490">
    <property type="entry name" value="zf-HC2"/>
    <property type="match status" value="1"/>
</dbReference>
<feature type="transmembrane region" description="Helical" evidence="3">
    <location>
        <begin position="88"/>
        <end position="108"/>
    </location>
</feature>
<keyword evidence="1" id="KW-0805">Transcription regulation</keyword>
<accession>A0A1Y5XDL8</accession>
<protein>
    <submittedName>
        <fullName evidence="5">Putative zinc-finger</fullName>
    </submittedName>
</protein>
<dbReference type="RefSeq" id="WP_084425699.1">
    <property type="nucleotide sequence ID" value="NZ_FWXV01000002.1"/>
</dbReference>
<dbReference type="Gene3D" id="1.10.10.1320">
    <property type="entry name" value="Anti-sigma factor, zinc-finger domain"/>
    <property type="match status" value="1"/>
</dbReference>
<keyword evidence="5" id="KW-0479">Metal-binding</keyword>
<dbReference type="EMBL" id="FWXV01000002">
    <property type="protein sequence ID" value="SMC83684.1"/>
    <property type="molecule type" value="Genomic_DNA"/>
</dbReference>
<keyword evidence="3" id="KW-1133">Transmembrane helix</keyword>
<name>A0A1Y5XDL8_KIBAR</name>
<feature type="domain" description="Putative zinc-finger" evidence="4">
    <location>
        <begin position="8"/>
        <end position="35"/>
    </location>
</feature>
<evidence type="ECO:0000313" key="5">
    <source>
        <dbReference type="EMBL" id="SMC83684.1"/>
    </source>
</evidence>
<reference evidence="5 6" key="1">
    <citation type="submission" date="2017-04" db="EMBL/GenBank/DDBJ databases">
        <authorList>
            <person name="Afonso C.L."/>
            <person name="Miller P.J."/>
            <person name="Scott M.A."/>
            <person name="Spackman E."/>
            <person name="Goraichik I."/>
            <person name="Dimitrov K.M."/>
            <person name="Suarez D.L."/>
            <person name="Swayne D.E."/>
        </authorList>
    </citation>
    <scope>NUCLEOTIDE SEQUENCE [LARGE SCALE GENOMIC DNA]</scope>
    <source>
        <strain evidence="5 6">DSM 43828</strain>
    </source>
</reference>